<proteinExistence type="predicted"/>
<sequence length="73" mass="7696">MITSNLARQLRAAQSVVDLLNEAIGLDEAPNLPFLSSYRVSGPHTFLLEPQALIDAAGESAFGSRLSGAQAAR</sequence>
<evidence type="ECO:0000313" key="2">
    <source>
        <dbReference type="Proteomes" id="UP000274541"/>
    </source>
</evidence>
<comment type="caution">
    <text evidence="1">The sequence shown here is derived from an EMBL/GenBank/DDBJ whole genome shotgun (WGS) entry which is preliminary data.</text>
</comment>
<dbReference type="Proteomes" id="UP000274541">
    <property type="component" value="Unassembled WGS sequence"/>
</dbReference>
<reference evidence="1 2" key="1">
    <citation type="submission" date="2018-08" db="EMBL/GenBank/DDBJ databases">
        <title>Recombination of ecologically and evolutionarily significant loci maintains genetic cohesion in the Pseudomonas syringae species complex.</title>
        <authorList>
            <person name="Dillon M."/>
            <person name="Thakur S."/>
            <person name="Almeida R.N.D."/>
            <person name="Weir B.S."/>
            <person name="Guttman D.S."/>
        </authorList>
    </citation>
    <scope>NUCLEOTIDE SEQUENCE [LARGE SCALE GENOMIC DNA]</scope>
    <source>
        <strain evidence="1 2">ICMP 4388</strain>
    </source>
</reference>
<organism evidence="1 2">
    <name type="scientific">Pseudomonas syringae pv. aptata</name>
    <dbReference type="NCBI Taxonomy" id="83167"/>
    <lineage>
        <taxon>Bacteria</taxon>
        <taxon>Pseudomonadati</taxon>
        <taxon>Pseudomonadota</taxon>
        <taxon>Gammaproteobacteria</taxon>
        <taxon>Pseudomonadales</taxon>
        <taxon>Pseudomonadaceae</taxon>
        <taxon>Pseudomonas</taxon>
        <taxon>Pseudomonas syringae</taxon>
    </lineage>
</organism>
<gene>
    <name evidence="1" type="ORF">ALQ37_200144</name>
</gene>
<evidence type="ECO:0000313" key="1">
    <source>
        <dbReference type="EMBL" id="RMO71656.1"/>
    </source>
</evidence>
<dbReference type="AlphaFoldDB" id="A0A3M3XNT9"/>
<dbReference type="EMBL" id="RBPX01000042">
    <property type="protein sequence ID" value="RMO71656.1"/>
    <property type="molecule type" value="Genomic_DNA"/>
</dbReference>
<accession>A0A3M3XNT9</accession>
<protein>
    <submittedName>
        <fullName evidence="1">Uncharacterized protein</fullName>
    </submittedName>
</protein>
<name>A0A3M3XNT9_PSEAP</name>